<comment type="caution">
    <text evidence="3">The sequence shown here is derived from an EMBL/GenBank/DDBJ whole genome shotgun (WGS) entry which is preliminary data.</text>
</comment>
<dbReference type="InterPro" id="IPR005162">
    <property type="entry name" value="Retrotrans_gag_dom"/>
</dbReference>
<reference evidence="3 4" key="1">
    <citation type="journal article" date="2021" name="bioRxiv">
        <title>Chromosome-scale and haplotype-resolved genome assembly of a tetraploid potato cultivar.</title>
        <authorList>
            <person name="Sun H."/>
            <person name="Jiao W.-B."/>
            <person name="Krause K."/>
            <person name="Campoy J.A."/>
            <person name="Goel M."/>
            <person name="Folz-Donahue K."/>
            <person name="Kukat C."/>
            <person name="Huettel B."/>
            <person name="Schneeberger K."/>
        </authorList>
    </citation>
    <scope>NUCLEOTIDE SEQUENCE [LARGE SCALE GENOMIC DNA]</scope>
    <source>
        <strain evidence="3">SolTubOtavaFocal</strain>
        <tissue evidence="3">Leaves</tissue>
    </source>
</reference>
<protein>
    <recommendedName>
        <fullName evidence="2">Retrotransposon gag domain-containing protein</fullName>
    </recommendedName>
</protein>
<feature type="region of interest" description="Disordered" evidence="1">
    <location>
        <begin position="202"/>
        <end position="221"/>
    </location>
</feature>
<feature type="compositionally biased region" description="Polar residues" evidence="1">
    <location>
        <begin position="1"/>
        <end position="12"/>
    </location>
</feature>
<accession>A0ABQ7WMR1</accession>
<evidence type="ECO:0000256" key="1">
    <source>
        <dbReference type="SAM" id="MobiDB-lite"/>
    </source>
</evidence>
<evidence type="ECO:0000313" key="4">
    <source>
        <dbReference type="Proteomes" id="UP000826656"/>
    </source>
</evidence>
<feature type="domain" description="Retrotransposon gag" evidence="2">
    <location>
        <begin position="70"/>
        <end position="166"/>
    </location>
</feature>
<dbReference type="EMBL" id="JAIVGD010000001">
    <property type="protein sequence ID" value="KAH0781998.1"/>
    <property type="molecule type" value="Genomic_DNA"/>
</dbReference>
<organism evidence="3 4">
    <name type="scientific">Solanum tuberosum</name>
    <name type="common">Potato</name>
    <dbReference type="NCBI Taxonomy" id="4113"/>
    <lineage>
        <taxon>Eukaryota</taxon>
        <taxon>Viridiplantae</taxon>
        <taxon>Streptophyta</taxon>
        <taxon>Embryophyta</taxon>
        <taxon>Tracheophyta</taxon>
        <taxon>Spermatophyta</taxon>
        <taxon>Magnoliopsida</taxon>
        <taxon>eudicotyledons</taxon>
        <taxon>Gunneridae</taxon>
        <taxon>Pentapetalae</taxon>
        <taxon>asterids</taxon>
        <taxon>lamiids</taxon>
        <taxon>Solanales</taxon>
        <taxon>Solanaceae</taxon>
        <taxon>Solanoideae</taxon>
        <taxon>Solaneae</taxon>
        <taxon>Solanum</taxon>
    </lineage>
</organism>
<feature type="region of interest" description="Disordered" evidence="1">
    <location>
        <begin position="1"/>
        <end position="21"/>
    </location>
</feature>
<proteinExistence type="predicted"/>
<sequence length="306" mass="35144">MLSQAVTNQVGQQRGARQEEVDTSRIREFLRMNPPSFTSSNTTKDPKHFVEELQKVFEVMHVADAERVELAAYQLKSVARTWFDQWKKSRAEDALILSWAVFESSFLGSFFPCELREAKVWEFLTLKQVSLSVHEYSLKFTQLSRYALEMVADMRNKMILFVVGLSRLSSKEGKAAMLIGNMDIARLMVYIQQVEEEKLRDREEFKNKKAKTGNKFGQQMSNVNRSSFQHKQNRPAPSSSSAPIPTKVSIIVRIRRTSELNLRGLKVVWHKEVTRLLHVLSVVGTTRVSFVMASLVFSSVVKRFTS</sequence>
<evidence type="ECO:0000259" key="2">
    <source>
        <dbReference type="Pfam" id="PF03732"/>
    </source>
</evidence>
<dbReference type="Pfam" id="PF03732">
    <property type="entry name" value="Retrotrans_gag"/>
    <property type="match status" value="1"/>
</dbReference>
<dbReference type="Proteomes" id="UP000826656">
    <property type="component" value="Unassembled WGS sequence"/>
</dbReference>
<keyword evidence="4" id="KW-1185">Reference proteome</keyword>
<name>A0ABQ7WMR1_SOLTU</name>
<gene>
    <name evidence="3" type="ORF">KY290_001596</name>
</gene>
<evidence type="ECO:0000313" key="3">
    <source>
        <dbReference type="EMBL" id="KAH0781998.1"/>
    </source>
</evidence>